<dbReference type="PANTHER" id="PTHR21087:SF16">
    <property type="entry name" value="SHIKIMATE KINASE 1, CHLOROPLASTIC"/>
    <property type="match status" value="1"/>
</dbReference>
<dbReference type="InterPro" id="IPR031322">
    <property type="entry name" value="Shikimate/glucono_kinase"/>
</dbReference>
<gene>
    <name evidence="11 12" type="primary">aroK</name>
    <name evidence="12" type="ORF">BABA_00145</name>
</gene>
<dbReference type="HAMAP" id="MF_00109">
    <property type="entry name" value="Shikimate_kinase"/>
    <property type="match status" value="1"/>
</dbReference>
<dbReference type="UniPathway" id="UPA00053">
    <property type="reaction ID" value="UER00088"/>
</dbReference>
<dbReference type="EC" id="2.7.1.71" evidence="3 11"/>
<dbReference type="GO" id="GO:0009073">
    <property type="term" value="P:aromatic amino acid family biosynthetic process"/>
    <property type="evidence" value="ECO:0007669"/>
    <property type="project" value="UniProtKB-KW"/>
</dbReference>
<keyword evidence="6 11" id="KW-0547">Nucleotide-binding</keyword>
<dbReference type="InterPro" id="IPR023000">
    <property type="entry name" value="Shikimate_kinase_CS"/>
</dbReference>
<comment type="catalytic activity">
    <reaction evidence="10 11">
        <text>shikimate + ATP = 3-phosphoshikimate + ADP + H(+)</text>
        <dbReference type="Rhea" id="RHEA:13121"/>
        <dbReference type="ChEBI" id="CHEBI:15378"/>
        <dbReference type="ChEBI" id="CHEBI:30616"/>
        <dbReference type="ChEBI" id="CHEBI:36208"/>
        <dbReference type="ChEBI" id="CHEBI:145989"/>
        <dbReference type="ChEBI" id="CHEBI:456216"/>
        <dbReference type="EC" id="2.7.1.71"/>
    </reaction>
</comment>
<keyword evidence="11" id="KW-0460">Magnesium</keyword>
<dbReference type="EMBL" id="AJLS01000002">
    <property type="protein sequence ID" value="EKN71711.1"/>
    <property type="molecule type" value="Genomic_DNA"/>
</dbReference>
<evidence type="ECO:0000256" key="1">
    <source>
        <dbReference type="ARBA" id="ARBA00004842"/>
    </source>
</evidence>
<evidence type="ECO:0000313" key="12">
    <source>
        <dbReference type="EMBL" id="EKN71711.1"/>
    </source>
</evidence>
<dbReference type="InterPro" id="IPR027417">
    <property type="entry name" value="P-loop_NTPase"/>
</dbReference>
<feature type="binding site" evidence="11">
    <location>
        <position position="35"/>
    </location>
    <ligand>
        <name>substrate</name>
    </ligand>
</feature>
<dbReference type="GO" id="GO:0008652">
    <property type="term" value="P:amino acid biosynthetic process"/>
    <property type="evidence" value="ECO:0007669"/>
    <property type="project" value="UniProtKB-KW"/>
</dbReference>
<dbReference type="Gene3D" id="3.40.50.300">
    <property type="entry name" value="P-loop containing nucleotide triphosphate hydrolases"/>
    <property type="match status" value="1"/>
</dbReference>
<reference evidence="12 13" key="1">
    <citation type="journal article" date="2012" name="Front. Microbiol.">
        <title>Redundancy and modularity in membrane-associated dissimilatory nitrate reduction in Bacillus.</title>
        <authorList>
            <person name="Heylen K."/>
            <person name="Keltjens J."/>
        </authorList>
    </citation>
    <scope>NUCLEOTIDE SEQUENCE [LARGE SCALE GENOMIC DNA]</scope>
    <source>
        <strain evidence="13">LMG 21833T</strain>
    </source>
</reference>
<feature type="binding site" evidence="11">
    <location>
        <position position="59"/>
    </location>
    <ligand>
        <name>substrate</name>
    </ligand>
</feature>
<dbReference type="PATRIC" id="fig|1117379.3.peg.27"/>
<dbReference type="STRING" id="1117379.BABA_00145"/>
<dbReference type="GO" id="GO:0009423">
    <property type="term" value="P:chorismate biosynthetic process"/>
    <property type="evidence" value="ECO:0007669"/>
    <property type="project" value="UniProtKB-UniRule"/>
</dbReference>
<name>K6EE00_9BACI</name>
<feature type="binding site" evidence="11">
    <location>
        <position position="154"/>
    </location>
    <ligand>
        <name>ATP</name>
        <dbReference type="ChEBI" id="CHEBI:30616"/>
    </ligand>
</feature>
<dbReference type="InterPro" id="IPR000623">
    <property type="entry name" value="Shikimate_kinase/TSH1"/>
</dbReference>
<evidence type="ECO:0000256" key="9">
    <source>
        <dbReference type="ARBA" id="ARBA00023141"/>
    </source>
</evidence>
<comment type="function">
    <text evidence="11">Catalyzes the specific phosphorylation of the 3-hydroxyl group of shikimic acid using ATP as a cosubstrate.</text>
</comment>
<keyword evidence="4 11" id="KW-0028">Amino-acid biosynthesis</keyword>
<feature type="binding site" evidence="11">
    <location>
        <position position="81"/>
    </location>
    <ligand>
        <name>substrate</name>
    </ligand>
</feature>
<dbReference type="GO" id="GO:0005829">
    <property type="term" value="C:cytosol"/>
    <property type="evidence" value="ECO:0007669"/>
    <property type="project" value="TreeGrafter"/>
</dbReference>
<feature type="binding site" evidence="11">
    <location>
        <position position="17"/>
    </location>
    <ligand>
        <name>Mg(2+)</name>
        <dbReference type="ChEBI" id="CHEBI:18420"/>
    </ligand>
</feature>
<dbReference type="eggNOG" id="COG0703">
    <property type="taxonomic scope" value="Bacteria"/>
</dbReference>
<evidence type="ECO:0000256" key="10">
    <source>
        <dbReference type="ARBA" id="ARBA00048567"/>
    </source>
</evidence>
<evidence type="ECO:0000313" key="13">
    <source>
        <dbReference type="Proteomes" id="UP000006316"/>
    </source>
</evidence>
<proteinExistence type="inferred from homology"/>
<dbReference type="PROSITE" id="PS01128">
    <property type="entry name" value="SHIKIMATE_KINASE"/>
    <property type="match status" value="1"/>
</dbReference>
<dbReference type="SUPFAM" id="SSF52540">
    <property type="entry name" value="P-loop containing nucleoside triphosphate hydrolases"/>
    <property type="match status" value="1"/>
</dbReference>
<keyword evidence="11" id="KW-0963">Cytoplasm</keyword>
<dbReference type="PRINTS" id="PR01100">
    <property type="entry name" value="SHIKIMTKNASE"/>
</dbReference>
<dbReference type="Proteomes" id="UP000006316">
    <property type="component" value="Unassembled WGS sequence"/>
</dbReference>
<dbReference type="GO" id="GO:0000287">
    <property type="term" value="F:magnesium ion binding"/>
    <property type="evidence" value="ECO:0007669"/>
    <property type="project" value="UniProtKB-UniRule"/>
</dbReference>
<evidence type="ECO:0000256" key="11">
    <source>
        <dbReference type="HAMAP-Rule" id="MF_00109"/>
    </source>
</evidence>
<feature type="binding site" evidence="11">
    <location>
        <begin position="13"/>
        <end position="18"/>
    </location>
    <ligand>
        <name>ATP</name>
        <dbReference type="ChEBI" id="CHEBI:30616"/>
    </ligand>
</feature>
<evidence type="ECO:0000256" key="3">
    <source>
        <dbReference type="ARBA" id="ARBA00012154"/>
    </source>
</evidence>
<evidence type="ECO:0000256" key="4">
    <source>
        <dbReference type="ARBA" id="ARBA00022605"/>
    </source>
</evidence>
<comment type="caution">
    <text evidence="12">The sequence shown here is derived from an EMBL/GenBank/DDBJ whole genome shotgun (WGS) entry which is preliminary data.</text>
</comment>
<keyword evidence="9 11" id="KW-0057">Aromatic amino acid biosynthesis</keyword>
<dbReference type="Pfam" id="PF01202">
    <property type="entry name" value="SKI"/>
    <property type="match status" value="1"/>
</dbReference>
<evidence type="ECO:0000256" key="5">
    <source>
        <dbReference type="ARBA" id="ARBA00022679"/>
    </source>
</evidence>
<evidence type="ECO:0000256" key="2">
    <source>
        <dbReference type="ARBA" id="ARBA00006997"/>
    </source>
</evidence>
<comment type="subcellular location">
    <subcellularLocation>
        <location evidence="11">Cytoplasm</location>
    </subcellularLocation>
</comment>
<evidence type="ECO:0000256" key="8">
    <source>
        <dbReference type="ARBA" id="ARBA00022840"/>
    </source>
</evidence>
<dbReference type="GO" id="GO:0005524">
    <property type="term" value="F:ATP binding"/>
    <property type="evidence" value="ECO:0007669"/>
    <property type="project" value="UniProtKB-UniRule"/>
</dbReference>
<comment type="cofactor">
    <cofactor evidence="11">
        <name>Mg(2+)</name>
        <dbReference type="ChEBI" id="CHEBI:18420"/>
    </cofactor>
    <text evidence="11">Binds 1 Mg(2+) ion per subunit.</text>
</comment>
<keyword evidence="5 11" id="KW-0808">Transferase</keyword>
<comment type="subunit">
    <text evidence="11">Monomer.</text>
</comment>
<accession>K6EE00</accession>
<feature type="binding site" evidence="11">
    <location>
        <position position="138"/>
    </location>
    <ligand>
        <name>substrate</name>
    </ligand>
</feature>
<feature type="binding site" evidence="11">
    <location>
        <position position="120"/>
    </location>
    <ligand>
        <name>ATP</name>
        <dbReference type="ChEBI" id="CHEBI:30616"/>
    </ligand>
</feature>
<keyword evidence="7 11" id="KW-0418">Kinase</keyword>
<dbReference type="GO" id="GO:0004765">
    <property type="term" value="F:shikimate kinase activity"/>
    <property type="evidence" value="ECO:0007669"/>
    <property type="project" value="UniProtKB-UniRule"/>
</dbReference>
<comment type="similarity">
    <text evidence="2 11">Belongs to the shikimate kinase family.</text>
</comment>
<organism evidence="12 13">
    <name type="scientific">Neobacillus bataviensis LMG 21833</name>
    <dbReference type="NCBI Taxonomy" id="1117379"/>
    <lineage>
        <taxon>Bacteria</taxon>
        <taxon>Bacillati</taxon>
        <taxon>Bacillota</taxon>
        <taxon>Bacilli</taxon>
        <taxon>Bacillales</taxon>
        <taxon>Bacillaceae</taxon>
        <taxon>Neobacillus</taxon>
    </lineage>
</organism>
<dbReference type="CDD" id="cd00464">
    <property type="entry name" value="SK"/>
    <property type="match status" value="1"/>
</dbReference>
<dbReference type="RefSeq" id="WP_007083072.1">
    <property type="nucleotide sequence ID" value="NZ_AJLS01000002.1"/>
</dbReference>
<dbReference type="PANTHER" id="PTHR21087">
    <property type="entry name" value="SHIKIMATE KINASE"/>
    <property type="match status" value="1"/>
</dbReference>
<comment type="pathway">
    <text evidence="1 11">Metabolic intermediate biosynthesis; chorismate biosynthesis; chorismate from D-erythrose 4-phosphate and phosphoenolpyruvate: step 5/7.</text>
</comment>
<keyword evidence="13" id="KW-1185">Reference proteome</keyword>
<sequence>MTNKSIVFIGFMGVGKTTIGRMVAEKLGREFIDIDEEIEKEYAMKVSDIFEKIGEMAFRDKEKSVITSLCEQKGKVLSLGGGAFLQEDIRKVCLSSSFVILLDLSFDKWKERLNLIIDSRPVLKGKSLSEMEELFYKRQEVYAKHHLKVNTDDQDPEEITDLIIHAVNEKV</sequence>
<dbReference type="AlphaFoldDB" id="K6EE00"/>
<keyword evidence="8 11" id="KW-0067">ATP-binding</keyword>
<protein>
    <recommendedName>
        <fullName evidence="3 11">Shikimate kinase</fullName>
        <shortName evidence="11">SK</shortName>
        <ecNumber evidence="3 11">2.7.1.71</ecNumber>
    </recommendedName>
</protein>
<evidence type="ECO:0000256" key="7">
    <source>
        <dbReference type="ARBA" id="ARBA00022777"/>
    </source>
</evidence>
<keyword evidence="11" id="KW-0479">Metal-binding</keyword>
<evidence type="ECO:0000256" key="6">
    <source>
        <dbReference type="ARBA" id="ARBA00022741"/>
    </source>
</evidence>